<proteinExistence type="inferred from homology"/>
<dbReference type="PROSITE" id="PS50928">
    <property type="entry name" value="ABC_TM1"/>
    <property type="match status" value="1"/>
</dbReference>
<dbReference type="Pfam" id="PF00528">
    <property type="entry name" value="BPD_transp_1"/>
    <property type="match status" value="1"/>
</dbReference>
<dbReference type="GO" id="GO:0005886">
    <property type="term" value="C:plasma membrane"/>
    <property type="evidence" value="ECO:0007669"/>
    <property type="project" value="UniProtKB-SubCell"/>
</dbReference>
<feature type="transmembrane region" description="Helical" evidence="7">
    <location>
        <begin position="65"/>
        <end position="92"/>
    </location>
</feature>
<evidence type="ECO:0000256" key="2">
    <source>
        <dbReference type="ARBA" id="ARBA00022448"/>
    </source>
</evidence>
<comment type="subcellular location">
    <subcellularLocation>
        <location evidence="1 7">Cell membrane</location>
        <topology evidence="1 7">Multi-pass membrane protein</topology>
    </subcellularLocation>
</comment>
<reference evidence="9" key="1">
    <citation type="submission" date="2021-08" db="EMBL/GenBank/DDBJ databases">
        <title>Comparative analyses of Brucepasteria parasyntrophica and Teretinema zuelzerae.</title>
        <authorList>
            <person name="Song Y."/>
            <person name="Brune A."/>
        </authorList>
    </citation>
    <scope>NUCLEOTIDE SEQUENCE</scope>
    <source>
        <strain evidence="9">DSM 1903</strain>
    </source>
</reference>
<gene>
    <name evidence="9" type="ORF">K7J14_05485</name>
</gene>
<feature type="transmembrane region" description="Helical" evidence="7">
    <location>
        <begin position="104"/>
        <end position="127"/>
    </location>
</feature>
<dbReference type="InterPro" id="IPR035906">
    <property type="entry name" value="MetI-like_sf"/>
</dbReference>
<dbReference type="AlphaFoldDB" id="A0AAE3EGL9"/>
<keyword evidence="10" id="KW-1185">Reference proteome</keyword>
<keyword evidence="5 7" id="KW-1133">Transmembrane helix</keyword>
<dbReference type="SUPFAM" id="SSF161098">
    <property type="entry name" value="MetI-like"/>
    <property type="match status" value="1"/>
</dbReference>
<evidence type="ECO:0000256" key="3">
    <source>
        <dbReference type="ARBA" id="ARBA00022475"/>
    </source>
</evidence>
<evidence type="ECO:0000256" key="1">
    <source>
        <dbReference type="ARBA" id="ARBA00004651"/>
    </source>
</evidence>
<evidence type="ECO:0000313" key="10">
    <source>
        <dbReference type="Proteomes" id="UP001198163"/>
    </source>
</evidence>
<dbReference type="CDD" id="cd06261">
    <property type="entry name" value="TM_PBP2"/>
    <property type="match status" value="1"/>
</dbReference>
<name>A0AAE3EGL9_9SPIR</name>
<organism evidence="9 10">
    <name type="scientific">Teretinema zuelzerae</name>
    <dbReference type="NCBI Taxonomy" id="156"/>
    <lineage>
        <taxon>Bacteria</taxon>
        <taxon>Pseudomonadati</taxon>
        <taxon>Spirochaetota</taxon>
        <taxon>Spirochaetia</taxon>
        <taxon>Spirochaetales</taxon>
        <taxon>Treponemataceae</taxon>
        <taxon>Teretinema</taxon>
    </lineage>
</organism>
<dbReference type="Proteomes" id="UP001198163">
    <property type="component" value="Unassembled WGS sequence"/>
</dbReference>
<protein>
    <submittedName>
        <fullName evidence="9">ABC transporter permease subunit</fullName>
    </submittedName>
</protein>
<dbReference type="GO" id="GO:0055085">
    <property type="term" value="P:transmembrane transport"/>
    <property type="evidence" value="ECO:0007669"/>
    <property type="project" value="InterPro"/>
</dbReference>
<evidence type="ECO:0000313" key="9">
    <source>
        <dbReference type="EMBL" id="MCD1654151.1"/>
    </source>
</evidence>
<accession>A0AAE3EGL9</accession>
<keyword evidence="6 7" id="KW-0472">Membrane</keyword>
<feature type="transmembrane region" description="Helical" evidence="7">
    <location>
        <begin position="205"/>
        <end position="225"/>
    </location>
</feature>
<dbReference type="InterPro" id="IPR000515">
    <property type="entry name" value="MetI-like"/>
</dbReference>
<comment type="similarity">
    <text evidence="7">Belongs to the binding-protein-dependent transport system permease family.</text>
</comment>
<dbReference type="EMBL" id="JAINWA010000001">
    <property type="protein sequence ID" value="MCD1654151.1"/>
    <property type="molecule type" value="Genomic_DNA"/>
</dbReference>
<evidence type="ECO:0000259" key="8">
    <source>
        <dbReference type="PROSITE" id="PS50928"/>
    </source>
</evidence>
<evidence type="ECO:0000256" key="5">
    <source>
        <dbReference type="ARBA" id="ARBA00022989"/>
    </source>
</evidence>
<feature type="domain" description="ABC transmembrane type-1" evidence="8">
    <location>
        <begin position="65"/>
        <end position="257"/>
    </location>
</feature>
<keyword evidence="2 7" id="KW-0813">Transport</keyword>
<feature type="transmembrane region" description="Helical" evidence="7">
    <location>
        <begin position="237"/>
        <end position="257"/>
    </location>
</feature>
<dbReference type="PANTHER" id="PTHR32243:SF18">
    <property type="entry name" value="INNER MEMBRANE ABC TRANSPORTER PERMEASE PROTEIN YCJP"/>
    <property type="match status" value="1"/>
</dbReference>
<dbReference type="RefSeq" id="WP_230754100.1">
    <property type="nucleotide sequence ID" value="NZ_JAINWA010000001.1"/>
</dbReference>
<dbReference type="Gene3D" id="1.10.3720.10">
    <property type="entry name" value="MetI-like"/>
    <property type="match status" value="1"/>
</dbReference>
<dbReference type="PANTHER" id="PTHR32243">
    <property type="entry name" value="MALTOSE TRANSPORT SYSTEM PERMEASE-RELATED"/>
    <property type="match status" value="1"/>
</dbReference>
<keyword evidence="3" id="KW-1003">Cell membrane</keyword>
<evidence type="ECO:0000256" key="4">
    <source>
        <dbReference type="ARBA" id="ARBA00022692"/>
    </source>
</evidence>
<evidence type="ECO:0000256" key="6">
    <source>
        <dbReference type="ARBA" id="ARBA00023136"/>
    </source>
</evidence>
<dbReference type="InterPro" id="IPR050901">
    <property type="entry name" value="BP-dep_ABC_trans_perm"/>
</dbReference>
<sequence length="272" mass="30180">MTARQKAFMRKLKKSAEYTLLAAIAFAFILPVALLLFRAFGLTGAEERGAFFLDVLQKPRNRKAFAIGLFISFWAAAVSSAASASAGMSLFLGKPRQSDRFLSAIMRVCGLPYCTLAIPLYFLLFHFRLLDSLFITVLFLAAAHIPETIRVYAQFILALPKEQIEQSRMDGAGFGVFFVRILLPQMIPVLTGTFITTFINSWGNFIVPFILLSSSGKLPAALAFFQSFSAGDPALTGYLSAYAVLYWLPAIALYLVLRLGMSRLFVVQRLRN</sequence>
<keyword evidence="4 7" id="KW-0812">Transmembrane</keyword>
<feature type="transmembrane region" description="Helical" evidence="7">
    <location>
        <begin position="174"/>
        <end position="199"/>
    </location>
</feature>
<evidence type="ECO:0000256" key="7">
    <source>
        <dbReference type="RuleBase" id="RU363032"/>
    </source>
</evidence>
<comment type="caution">
    <text evidence="9">The sequence shown here is derived from an EMBL/GenBank/DDBJ whole genome shotgun (WGS) entry which is preliminary data.</text>
</comment>